<evidence type="ECO:0000313" key="3">
    <source>
        <dbReference type="EMBL" id="PLC49118.1"/>
    </source>
</evidence>
<evidence type="ECO:0000313" key="4">
    <source>
        <dbReference type="Proteomes" id="UP000234190"/>
    </source>
</evidence>
<keyword evidence="4" id="KW-1185">Reference proteome</keyword>
<comment type="caution">
    <text evidence="3">The sequence shown here is derived from an EMBL/GenBank/DDBJ whole genome shotgun (WGS) entry which is preliminary data.</text>
</comment>
<evidence type="ECO:0000256" key="1">
    <source>
        <dbReference type="SAM" id="MobiDB-lite"/>
    </source>
</evidence>
<reference evidence="3 4" key="1">
    <citation type="submission" date="2017-10" db="EMBL/GenBank/DDBJ databases">
        <title>Two draft genome sequences of Pusillimonas sp. strains isolated from a nitrate- and radionuclide-contaminated groundwater in Russia.</title>
        <authorList>
            <person name="Grouzdev D.S."/>
            <person name="Tourova T.P."/>
            <person name="Goeva M.A."/>
            <person name="Babich T.L."/>
            <person name="Sokolova D.S."/>
            <person name="Abdullin R."/>
            <person name="Poltaraus A.B."/>
            <person name="Toshchakov S.V."/>
            <person name="Nazina T.N."/>
        </authorList>
    </citation>
    <scope>NUCLEOTIDE SEQUENCE [LARGE SCALE GENOMIC DNA]</scope>
    <source>
        <strain evidence="3 4">JR1/69-3-13</strain>
    </source>
</reference>
<feature type="region of interest" description="Disordered" evidence="1">
    <location>
        <begin position="51"/>
        <end position="95"/>
    </location>
</feature>
<evidence type="ECO:0008006" key="5">
    <source>
        <dbReference type="Google" id="ProtNLM"/>
    </source>
</evidence>
<dbReference type="EMBL" id="PDNW01000013">
    <property type="protein sequence ID" value="PLC49118.1"/>
    <property type="molecule type" value="Genomic_DNA"/>
</dbReference>
<evidence type="ECO:0000256" key="2">
    <source>
        <dbReference type="SAM" id="SignalP"/>
    </source>
</evidence>
<protein>
    <recommendedName>
        <fullName evidence="5">Outer membrane surface antigen</fullName>
    </recommendedName>
</protein>
<organism evidence="3 4">
    <name type="scientific">Pollutimonas subterranea</name>
    <dbReference type="NCBI Taxonomy" id="2045210"/>
    <lineage>
        <taxon>Bacteria</taxon>
        <taxon>Pseudomonadati</taxon>
        <taxon>Pseudomonadota</taxon>
        <taxon>Betaproteobacteria</taxon>
        <taxon>Burkholderiales</taxon>
        <taxon>Alcaligenaceae</taxon>
        <taxon>Pollutimonas</taxon>
    </lineage>
</organism>
<sequence length="116" mass="12727">MKLFLTMVLLGCAATSAQAQSDLRFLHESPITKFKKADTDLLLKTLNQALDNGTDGTPVTWENRSAGNSGSITPSKDPQGRSHCRKARVENRHQAMHNATEAVFCKVDGKWKAVSK</sequence>
<dbReference type="OrthoDB" id="8854196at2"/>
<name>A0A2N4U277_9BURK</name>
<proteinExistence type="predicted"/>
<accession>A0A2N4U277</accession>
<gene>
    <name evidence="3" type="ORF">CR159_15105</name>
</gene>
<feature type="chain" id="PRO_5014613328" description="Outer membrane surface antigen" evidence="2">
    <location>
        <begin position="20"/>
        <end position="116"/>
    </location>
</feature>
<feature type="signal peptide" evidence="2">
    <location>
        <begin position="1"/>
        <end position="19"/>
    </location>
</feature>
<dbReference type="Proteomes" id="UP000234190">
    <property type="component" value="Unassembled WGS sequence"/>
</dbReference>
<keyword evidence="2" id="KW-0732">Signal</keyword>
<feature type="compositionally biased region" description="Polar residues" evidence="1">
    <location>
        <begin position="51"/>
        <end position="76"/>
    </location>
</feature>
<dbReference type="AlphaFoldDB" id="A0A2N4U277"/>